<accession>A0A6V8MYW4</accession>
<evidence type="ECO:0000313" key="5">
    <source>
        <dbReference type="EMBL" id="UPU35097.1"/>
    </source>
</evidence>
<keyword evidence="7" id="KW-1185">Reference proteome</keyword>
<reference evidence="5" key="3">
    <citation type="submission" date="2022-04" db="EMBL/GenBank/DDBJ databases">
        <authorList>
            <person name="Liu G."/>
        </authorList>
    </citation>
    <scope>NUCLEOTIDE SEQUENCE</scope>
    <source>
        <strain evidence="5">RG22</strain>
    </source>
</reference>
<dbReference type="InterPro" id="IPR055199">
    <property type="entry name" value="Hda_lid"/>
</dbReference>
<dbReference type="PRINTS" id="PR00051">
    <property type="entry name" value="DNAA"/>
</dbReference>
<evidence type="ECO:0000256" key="1">
    <source>
        <dbReference type="RuleBase" id="RU004227"/>
    </source>
</evidence>
<evidence type="ECO:0000313" key="4">
    <source>
        <dbReference type="EMBL" id="GFO65418.1"/>
    </source>
</evidence>
<dbReference type="EMBL" id="CP096574">
    <property type="protein sequence ID" value="UPU35097.1"/>
    <property type="molecule type" value="Genomic_DNA"/>
</dbReference>
<dbReference type="GO" id="GO:0006270">
    <property type="term" value="P:DNA replication initiation"/>
    <property type="evidence" value="ECO:0007669"/>
    <property type="project" value="TreeGrafter"/>
</dbReference>
<gene>
    <name evidence="4" type="primary">hda</name>
    <name evidence="4" type="ORF">GMPD_33370</name>
    <name evidence="5" type="ORF">M1B72_16805</name>
</gene>
<evidence type="ECO:0000313" key="7">
    <source>
        <dbReference type="Proteomes" id="UP000831485"/>
    </source>
</evidence>
<organism evidence="4 6">
    <name type="scientific">Geomonas paludis</name>
    <dbReference type="NCBI Taxonomy" id="2740185"/>
    <lineage>
        <taxon>Bacteria</taxon>
        <taxon>Pseudomonadati</taxon>
        <taxon>Thermodesulfobacteriota</taxon>
        <taxon>Desulfuromonadia</taxon>
        <taxon>Geobacterales</taxon>
        <taxon>Geobacteraceae</taxon>
        <taxon>Geomonas</taxon>
    </lineage>
</organism>
<name>A0A6V8MYW4_9BACT</name>
<dbReference type="PANTHER" id="PTHR30050">
    <property type="entry name" value="CHROMOSOMAL REPLICATION INITIATOR PROTEIN DNAA"/>
    <property type="match status" value="1"/>
</dbReference>
<dbReference type="SUPFAM" id="SSF52540">
    <property type="entry name" value="P-loop containing nucleoside triphosphate hydrolases"/>
    <property type="match status" value="1"/>
</dbReference>
<dbReference type="PANTHER" id="PTHR30050:SF2">
    <property type="entry name" value="CHROMOSOMAL REPLICATION INITIATOR PROTEIN DNAA"/>
    <property type="match status" value="1"/>
</dbReference>
<keyword evidence="1" id="KW-0235">DNA replication</keyword>
<dbReference type="InterPro" id="IPR013317">
    <property type="entry name" value="DnaA_dom"/>
</dbReference>
<protein>
    <submittedName>
        <fullName evidence="4">DnaA regulatory inactivator Hda</fullName>
    </submittedName>
    <submittedName>
        <fullName evidence="5">DnaA/Hda family protein</fullName>
    </submittedName>
</protein>
<dbReference type="RefSeq" id="WP_183349488.1">
    <property type="nucleotide sequence ID" value="NZ_BLXY01000009.1"/>
</dbReference>
<sequence length="235" mass="26513">MQMIFDFPVVPRFCFENFVVCGGNKTAYQFAQRLASGSDAENLLYIYGPEGSGKTHLLTALSSAIDGRYFSFRDADALYGKSYSSEGPSRLAEHFAGAKALILDDLNLLPDNQEVRVELWELFNAFYSAGRKIAISGLMPPKELPHLDGHLTSRLLWGLVARMDVSDDESRRMILKKLAEDRQMLLPYEVIDEMLLKVRRDIPSLVYALETINRTAIATKRKVSLRLAKEIFKGN</sequence>
<dbReference type="GO" id="GO:0003688">
    <property type="term" value="F:DNA replication origin binding"/>
    <property type="evidence" value="ECO:0007669"/>
    <property type="project" value="TreeGrafter"/>
</dbReference>
<dbReference type="Pfam" id="PF22688">
    <property type="entry name" value="Hda_lid"/>
    <property type="match status" value="1"/>
</dbReference>
<dbReference type="InterPro" id="IPR027417">
    <property type="entry name" value="P-loop_NTPase"/>
</dbReference>
<dbReference type="Gene3D" id="1.10.8.60">
    <property type="match status" value="1"/>
</dbReference>
<comment type="similarity">
    <text evidence="1">Belongs to the DnaA family.</text>
</comment>
<reference evidence="6" key="1">
    <citation type="submission" date="2020-06" db="EMBL/GenBank/DDBJ databases">
        <title>Draft genomic sequecing of Geomonas sp. Red736.</title>
        <authorList>
            <person name="Itoh H."/>
            <person name="Xu Z.X."/>
            <person name="Ushijima N."/>
            <person name="Masuda Y."/>
            <person name="Shiratori Y."/>
            <person name="Senoo K."/>
        </authorList>
    </citation>
    <scope>NUCLEOTIDE SEQUENCE [LARGE SCALE GENOMIC DNA]</scope>
    <source>
        <strain evidence="6">Red736</strain>
    </source>
</reference>
<reference evidence="4" key="2">
    <citation type="journal article" date="2021" name="Int. J. Syst. Evol. Microbiol.">
        <title>Geomonas silvestris sp. nov., Geomonas paludis sp. nov. and Geomonas limicola sp. nov., isolated from terrestrial environments, and emended description of the genus Geomonas.</title>
        <authorList>
            <person name="Itoh H."/>
            <person name="Xu Z."/>
            <person name="Masuda Y."/>
            <person name="Ushijima N."/>
            <person name="Hayakawa C."/>
            <person name="Shiratori Y."/>
            <person name="Senoo K."/>
        </authorList>
    </citation>
    <scope>NUCLEOTIDE SEQUENCE</scope>
    <source>
        <strain evidence="4">Red736</strain>
    </source>
</reference>
<dbReference type="Proteomes" id="UP000568888">
    <property type="component" value="Unassembled WGS sequence"/>
</dbReference>
<dbReference type="EMBL" id="BLXY01000009">
    <property type="protein sequence ID" value="GFO65418.1"/>
    <property type="molecule type" value="Genomic_DNA"/>
</dbReference>
<evidence type="ECO:0000259" key="3">
    <source>
        <dbReference type="Pfam" id="PF22688"/>
    </source>
</evidence>
<dbReference type="Pfam" id="PF00308">
    <property type="entry name" value="Bac_DnaA"/>
    <property type="match status" value="1"/>
</dbReference>
<feature type="domain" description="Chromosomal replication initiator protein DnaA ATPAse" evidence="2">
    <location>
        <begin position="11"/>
        <end position="161"/>
    </location>
</feature>
<dbReference type="InterPro" id="IPR020591">
    <property type="entry name" value="Chromosome_initiator_DnaA-like"/>
</dbReference>
<evidence type="ECO:0000313" key="6">
    <source>
        <dbReference type="Proteomes" id="UP000568888"/>
    </source>
</evidence>
<feature type="domain" description="Hda lid" evidence="3">
    <location>
        <begin position="168"/>
        <end position="231"/>
    </location>
</feature>
<evidence type="ECO:0000259" key="2">
    <source>
        <dbReference type="Pfam" id="PF00308"/>
    </source>
</evidence>
<dbReference type="GO" id="GO:0005886">
    <property type="term" value="C:plasma membrane"/>
    <property type="evidence" value="ECO:0007669"/>
    <property type="project" value="TreeGrafter"/>
</dbReference>
<proteinExistence type="inferred from homology"/>
<dbReference type="AlphaFoldDB" id="A0A6V8MYW4"/>
<dbReference type="Proteomes" id="UP000831485">
    <property type="component" value="Chromosome"/>
</dbReference>
<dbReference type="Gene3D" id="3.40.50.300">
    <property type="entry name" value="P-loop containing nucleotide triphosphate hydrolases"/>
    <property type="match status" value="1"/>
</dbReference>